<evidence type="ECO:0000313" key="3">
    <source>
        <dbReference type="Proteomes" id="UP000316213"/>
    </source>
</evidence>
<dbReference type="Proteomes" id="UP000316213">
    <property type="component" value="Unassembled WGS sequence"/>
</dbReference>
<feature type="region of interest" description="Disordered" evidence="1">
    <location>
        <begin position="153"/>
        <end position="176"/>
    </location>
</feature>
<evidence type="ECO:0000256" key="1">
    <source>
        <dbReference type="SAM" id="MobiDB-lite"/>
    </source>
</evidence>
<feature type="compositionally biased region" description="Basic and acidic residues" evidence="1">
    <location>
        <begin position="154"/>
        <end position="164"/>
    </location>
</feature>
<accession>A0A5C6A0V1</accession>
<comment type="caution">
    <text evidence="2">The sequence shown here is derived from an EMBL/GenBank/DDBJ whole genome shotgun (WGS) entry which is preliminary data.</text>
</comment>
<gene>
    <name evidence="2" type="ORF">Pla100_42630</name>
</gene>
<proteinExistence type="predicted"/>
<reference evidence="2 3" key="1">
    <citation type="submission" date="2019-02" db="EMBL/GenBank/DDBJ databases">
        <title>Deep-cultivation of Planctomycetes and their phenomic and genomic characterization uncovers novel biology.</title>
        <authorList>
            <person name="Wiegand S."/>
            <person name="Jogler M."/>
            <person name="Boedeker C."/>
            <person name="Pinto D."/>
            <person name="Vollmers J."/>
            <person name="Rivas-Marin E."/>
            <person name="Kohn T."/>
            <person name="Peeters S.H."/>
            <person name="Heuer A."/>
            <person name="Rast P."/>
            <person name="Oberbeckmann S."/>
            <person name="Bunk B."/>
            <person name="Jeske O."/>
            <person name="Meyerdierks A."/>
            <person name="Storesund J.E."/>
            <person name="Kallscheuer N."/>
            <person name="Luecker S."/>
            <person name="Lage O.M."/>
            <person name="Pohl T."/>
            <person name="Merkel B.J."/>
            <person name="Hornburger P."/>
            <person name="Mueller R.-W."/>
            <person name="Bruemmer F."/>
            <person name="Labrenz M."/>
            <person name="Spormann A.M."/>
            <person name="Op Den Camp H."/>
            <person name="Overmann J."/>
            <person name="Amann R."/>
            <person name="Jetten M.S.M."/>
            <person name="Mascher T."/>
            <person name="Medema M.H."/>
            <person name="Devos D.P."/>
            <person name="Kaster A.-K."/>
            <person name="Ovreas L."/>
            <person name="Rohde M."/>
            <person name="Galperin M.Y."/>
            <person name="Jogler C."/>
        </authorList>
    </citation>
    <scope>NUCLEOTIDE SEQUENCE [LARGE SCALE GENOMIC DNA]</scope>
    <source>
        <strain evidence="2 3">Pla100</strain>
    </source>
</reference>
<evidence type="ECO:0000313" key="2">
    <source>
        <dbReference type="EMBL" id="TWT92947.1"/>
    </source>
</evidence>
<organism evidence="2 3">
    <name type="scientific">Neorhodopirellula pilleata</name>
    <dbReference type="NCBI Taxonomy" id="2714738"/>
    <lineage>
        <taxon>Bacteria</taxon>
        <taxon>Pseudomonadati</taxon>
        <taxon>Planctomycetota</taxon>
        <taxon>Planctomycetia</taxon>
        <taxon>Pirellulales</taxon>
        <taxon>Pirellulaceae</taxon>
        <taxon>Neorhodopirellula</taxon>
    </lineage>
</organism>
<dbReference type="AlphaFoldDB" id="A0A5C6A0V1"/>
<dbReference type="EMBL" id="SJPM01000010">
    <property type="protein sequence ID" value="TWT92947.1"/>
    <property type="molecule type" value="Genomic_DNA"/>
</dbReference>
<sequence length="199" mass="22070">MARCKRAKVCRRPSVKTMLCAPVRYGKVPTCGKISPAQITDEPTILDDVAFVTVRTQAKHNTCREIIGSANRNCVQRGGHSRPRFGFRAESGGLVGDFGNVSIREERDFASGENRPATSARDVLRAAWGNQQCAVNVNGKRCDQRTVRFQVGRPRGEPSQEVRDATNWCPSGRRSERSVTDFGWPNVLVLPWSHSTRGT</sequence>
<name>A0A5C6A0V1_9BACT</name>
<protein>
    <submittedName>
        <fullName evidence="2">Uncharacterized protein</fullName>
    </submittedName>
</protein>
<keyword evidence="3" id="KW-1185">Reference proteome</keyword>